<dbReference type="Pfam" id="PF12833">
    <property type="entry name" value="HTH_18"/>
    <property type="match status" value="1"/>
</dbReference>
<dbReference type="EMBL" id="JBEDNQ010000006">
    <property type="protein sequence ID" value="MEQ3551941.1"/>
    <property type="molecule type" value="Genomic_DNA"/>
</dbReference>
<dbReference type="InterPro" id="IPR018060">
    <property type="entry name" value="HTH_AraC"/>
</dbReference>
<proteinExistence type="predicted"/>
<evidence type="ECO:0000313" key="2">
    <source>
        <dbReference type="EMBL" id="MEQ3551941.1"/>
    </source>
</evidence>
<organism evidence="2 3">
    <name type="scientific">Pseudonocardia nematodicida</name>
    <dbReference type="NCBI Taxonomy" id="1206997"/>
    <lineage>
        <taxon>Bacteria</taxon>
        <taxon>Bacillati</taxon>
        <taxon>Actinomycetota</taxon>
        <taxon>Actinomycetes</taxon>
        <taxon>Pseudonocardiales</taxon>
        <taxon>Pseudonocardiaceae</taxon>
        <taxon>Pseudonocardia</taxon>
    </lineage>
</organism>
<evidence type="ECO:0000313" key="3">
    <source>
        <dbReference type="Proteomes" id="UP001494902"/>
    </source>
</evidence>
<feature type="domain" description="HTH araC/xylS-type" evidence="1">
    <location>
        <begin position="153"/>
        <end position="225"/>
    </location>
</feature>
<dbReference type="RefSeq" id="WP_349299019.1">
    <property type="nucleotide sequence ID" value="NZ_JBEDNQ010000006.1"/>
</dbReference>
<dbReference type="Proteomes" id="UP001494902">
    <property type="component" value="Unassembled WGS sequence"/>
</dbReference>
<sequence>MNEPARLVLDTRTSTSPWVDSVWTCSSDAVTEMTSVACETWGLVFWEQDGVTRAAVSGPETRAGTAPVPEGARFTGIQFAVGTTLREIPTTSLLDTGIALPSCAGRRFALPGGRWEIPGPDDAELLVARLVADGVVERDPVVADVVRGAHPDLTERTVERRFRRATGLTRNGVRQIGRARTAAEALASGRGADDVVAEFGFYDEPHLARVLRRYVGRTAGELRRGAGGAIALDEFGDTQRTTS</sequence>
<accession>A0ABV1KBT5</accession>
<evidence type="ECO:0000259" key="1">
    <source>
        <dbReference type="PROSITE" id="PS01124"/>
    </source>
</evidence>
<protein>
    <submittedName>
        <fullName evidence="2">AraC family transcriptional regulator</fullName>
    </submittedName>
</protein>
<dbReference type="SMART" id="SM00342">
    <property type="entry name" value="HTH_ARAC"/>
    <property type="match status" value="1"/>
</dbReference>
<keyword evidence="3" id="KW-1185">Reference proteome</keyword>
<comment type="caution">
    <text evidence="2">The sequence shown here is derived from an EMBL/GenBank/DDBJ whole genome shotgun (WGS) entry which is preliminary data.</text>
</comment>
<gene>
    <name evidence="2" type="ORF">WIS52_15820</name>
</gene>
<name>A0ABV1KBT5_9PSEU</name>
<dbReference type="Gene3D" id="1.10.10.60">
    <property type="entry name" value="Homeodomain-like"/>
    <property type="match status" value="1"/>
</dbReference>
<reference evidence="2 3" key="1">
    <citation type="submission" date="2024-03" db="EMBL/GenBank/DDBJ databases">
        <title>Draft genome sequence of Pseudonocardia nematodicida JCM 31783.</title>
        <authorList>
            <person name="Butdee W."/>
            <person name="Duangmal K."/>
        </authorList>
    </citation>
    <scope>NUCLEOTIDE SEQUENCE [LARGE SCALE GENOMIC DNA]</scope>
    <source>
        <strain evidence="2 3">JCM 31783</strain>
    </source>
</reference>
<dbReference type="PROSITE" id="PS01124">
    <property type="entry name" value="HTH_ARAC_FAMILY_2"/>
    <property type="match status" value="1"/>
</dbReference>